<dbReference type="Pfam" id="PF00126">
    <property type="entry name" value="HTH_1"/>
    <property type="match status" value="1"/>
</dbReference>
<dbReference type="RefSeq" id="WP_350400873.1">
    <property type="nucleotide sequence ID" value="NZ_JBELOE010000093.1"/>
</dbReference>
<dbReference type="PANTHER" id="PTHR30126:SF88">
    <property type="entry name" value="TRANSCRIPTIONAL REGULATOR-RELATED"/>
    <property type="match status" value="1"/>
</dbReference>
<feature type="domain" description="HTH lysR-type" evidence="5">
    <location>
        <begin position="4"/>
        <end position="61"/>
    </location>
</feature>
<accession>A0ABV1REA7</accession>
<dbReference type="CDD" id="cd05466">
    <property type="entry name" value="PBP2_LTTR_substrate"/>
    <property type="match status" value="1"/>
</dbReference>
<organism evidence="6 7">
    <name type="scientific">Catenovulum sediminis</name>
    <dbReference type="NCBI Taxonomy" id="1740262"/>
    <lineage>
        <taxon>Bacteria</taxon>
        <taxon>Pseudomonadati</taxon>
        <taxon>Pseudomonadota</taxon>
        <taxon>Gammaproteobacteria</taxon>
        <taxon>Alteromonadales</taxon>
        <taxon>Alteromonadaceae</taxon>
        <taxon>Catenovulum</taxon>
    </lineage>
</organism>
<reference evidence="6 7" key="1">
    <citation type="submission" date="2024-06" db="EMBL/GenBank/DDBJ databases">
        <authorList>
            <person name="Chen R.Y."/>
        </authorList>
    </citation>
    <scope>NUCLEOTIDE SEQUENCE [LARGE SCALE GENOMIC DNA]</scope>
    <source>
        <strain evidence="6 7">D2</strain>
    </source>
</reference>
<dbReference type="SUPFAM" id="SSF46785">
    <property type="entry name" value="Winged helix' DNA-binding domain"/>
    <property type="match status" value="1"/>
</dbReference>
<dbReference type="Pfam" id="PF03466">
    <property type="entry name" value="LysR_substrate"/>
    <property type="match status" value="1"/>
</dbReference>
<dbReference type="InterPro" id="IPR000847">
    <property type="entry name" value="LysR_HTH_N"/>
</dbReference>
<keyword evidence="7" id="KW-1185">Reference proteome</keyword>
<evidence type="ECO:0000256" key="2">
    <source>
        <dbReference type="ARBA" id="ARBA00023015"/>
    </source>
</evidence>
<sequence>MHKISLEQWRTFITVYDCGGFAQAGDALYKTQSTISHSIKKLEKIVGSPLFELVGRKAVITPFGESLLSAARQLVTQADNLEHDAISQKSEVGHTLNIAVDTLFPRLLLTDILHQLTDCFPNLNIQLYETVLSRCAELLEDGTVDVGVASLIPKGYIGHWNNPVELFAAAHPQHPLFARDNIQLSELENYRQIVIRDGGLRTNVNSGWLGSRNRLTVSSVAEAVTCVKQQLGFAWLPSWMLDRSENAGELAPLKLIHGMKRTVVLQATIRQSSIDDPVIQQLSKLFDRYLKQIPQQQ</sequence>
<evidence type="ECO:0000313" key="6">
    <source>
        <dbReference type="EMBL" id="MER2491205.1"/>
    </source>
</evidence>
<gene>
    <name evidence="6" type="ORF">ABS311_04845</name>
</gene>
<keyword evidence="2" id="KW-0805">Transcription regulation</keyword>
<evidence type="ECO:0000313" key="7">
    <source>
        <dbReference type="Proteomes" id="UP001467690"/>
    </source>
</evidence>
<comment type="similarity">
    <text evidence="1">Belongs to the LysR transcriptional regulatory family.</text>
</comment>
<proteinExistence type="inferred from homology"/>
<evidence type="ECO:0000256" key="4">
    <source>
        <dbReference type="ARBA" id="ARBA00023163"/>
    </source>
</evidence>
<dbReference type="InterPro" id="IPR005119">
    <property type="entry name" value="LysR_subst-bd"/>
</dbReference>
<dbReference type="PANTHER" id="PTHR30126">
    <property type="entry name" value="HTH-TYPE TRANSCRIPTIONAL REGULATOR"/>
    <property type="match status" value="1"/>
</dbReference>
<name>A0ABV1REA7_9ALTE</name>
<dbReference type="EMBL" id="JBELOE010000093">
    <property type="protein sequence ID" value="MER2491205.1"/>
    <property type="molecule type" value="Genomic_DNA"/>
</dbReference>
<evidence type="ECO:0000256" key="1">
    <source>
        <dbReference type="ARBA" id="ARBA00009437"/>
    </source>
</evidence>
<dbReference type="PROSITE" id="PS50931">
    <property type="entry name" value="HTH_LYSR"/>
    <property type="match status" value="1"/>
</dbReference>
<dbReference type="InterPro" id="IPR036388">
    <property type="entry name" value="WH-like_DNA-bd_sf"/>
</dbReference>
<evidence type="ECO:0000259" key="5">
    <source>
        <dbReference type="PROSITE" id="PS50931"/>
    </source>
</evidence>
<dbReference type="InterPro" id="IPR036390">
    <property type="entry name" value="WH_DNA-bd_sf"/>
</dbReference>
<protein>
    <submittedName>
        <fullName evidence="6">LysR family transcriptional regulator</fullName>
    </submittedName>
</protein>
<comment type="caution">
    <text evidence="6">The sequence shown here is derived from an EMBL/GenBank/DDBJ whole genome shotgun (WGS) entry which is preliminary data.</text>
</comment>
<dbReference type="SUPFAM" id="SSF53850">
    <property type="entry name" value="Periplasmic binding protein-like II"/>
    <property type="match status" value="1"/>
</dbReference>
<evidence type="ECO:0000256" key="3">
    <source>
        <dbReference type="ARBA" id="ARBA00023125"/>
    </source>
</evidence>
<dbReference type="Gene3D" id="1.10.10.10">
    <property type="entry name" value="Winged helix-like DNA-binding domain superfamily/Winged helix DNA-binding domain"/>
    <property type="match status" value="1"/>
</dbReference>
<dbReference type="Proteomes" id="UP001467690">
    <property type="component" value="Unassembled WGS sequence"/>
</dbReference>
<dbReference type="Gene3D" id="3.40.190.290">
    <property type="match status" value="1"/>
</dbReference>
<keyword evidence="4" id="KW-0804">Transcription</keyword>
<keyword evidence="3" id="KW-0238">DNA-binding</keyword>